<evidence type="ECO:0000313" key="1">
    <source>
        <dbReference type="EMBL" id="KJH71604.1"/>
    </source>
</evidence>
<accession>A0A0D8ZSY3</accession>
<dbReference type="Proteomes" id="UP000032452">
    <property type="component" value="Unassembled WGS sequence"/>
</dbReference>
<gene>
    <name evidence="1" type="ORF">UH38_10950</name>
</gene>
<dbReference type="InterPro" id="IPR054664">
    <property type="entry name" value="Alr0857-like"/>
</dbReference>
<dbReference type="AlphaFoldDB" id="A0A0D8ZSY3"/>
<dbReference type="OrthoDB" id="530474at2"/>
<dbReference type="STRING" id="1618023.UH38_10950"/>
<keyword evidence="2" id="KW-1185">Reference proteome</keyword>
<dbReference type="EMBL" id="JYON01000010">
    <property type="protein sequence ID" value="KJH71604.1"/>
    <property type="molecule type" value="Genomic_DNA"/>
</dbReference>
<reference evidence="1 2" key="1">
    <citation type="submission" date="2015-02" db="EMBL/GenBank/DDBJ databases">
        <title>Draft genome of a novel marine cyanobacterium (Chroococcales) isolated from South Atlantic Ocean.</title>
        <authorList>
            <person name="Rigonato J."/>
            <person name="Alvarenga D.O."/>
            <person name="Branco L.H."/>
            <person name="Varani A.M."/>
            <person name="Brandini F.P."/>
            <person name="Fiore M.F."/>
        </authorList>
    </citation>
    <scope>NUCLEOTIDE SEQUENCE [LARGE SCALE GENOMIC DNA]</scope>
    <source>
        <strain evidence="1 2">CENA595</strain>
    </source>
</reference>
<sequence>MLKLTYIETGFYLEYIAKSLEEWVQGRVILALRVGECLCIEPSTAAFLLPADLPGLDTLAVEVRRQEPDAITLSLCDAEYVEVSIKGTWVSSDTDSNEGVFVAAMSHSIEFFLLKLWQASQVSASVLSE</sequence>
<proteinExistence type="predicted"/>
<dbReference type="NCBIfam" id="NF045647">
    <property type="entry name" value="alr0857_fam"/>
    <property type="match status" value="1"/>
</dbReference>
<comment type="caution">
    <text evidence="1">The sequence shown here is derived from an EMBL/GenBank/DDBJ whole genome shotgun (WGS) entry which is preliminary data.</text>
</comment>
<dbReference type="RefSeq" id="WP_045054708.1">
    <property type="nucleotide sequence ID" value="NZ_CAWMDP010000046.1"/>
</dbReference>
<organism evidence="1 2">
    <name type="scientific">Aliterella atlantica CENA595</name>
    <dbReference type="NCBI Taxonomy" id="1618023"/>
    <lineage>
        <taxon>Bacteria</taxon>
        <taxon>Bacillati</taxon>
        <taxon>Cyanobacteriota</taxon>
        <taxon>Cyanophyceae</taxon>
        <taxon>Chroococcidiopsidales</taxon>
        <taxon>Aliterellaceae</taxon>
        <taxon>Aliterella</taxon>
    </lineage>
</organism>
<dbReference type="PATRIC" id="fig|1618023.3.peg.4021"/>
<protein>
    <submittedName>
        <fullName evidence="1">Uncharacterized protein</fullName>
    </submittedName>
</protein>
<evidence type="ECO:0000313" key="2">
    <source>
        <dbReference type="Proteomes" id="UP000032452"/>
    </source>
</evidence>
<name>A0A0D8ZSY3_9CYAN</name>